<keyword evidence="5" id="KW-0539">Nucleus</keyword>
<evidence type="ECO:0000259" key="7">
    <source>
        <dbReference type="Pfam" id="PF08784"/>
    </source>
</evidence>
<protein>
    <submittedName>
        <fullName evidence="8">Replication protein A 32 kDa subunit</fullName>
    </submittedName>
</protein>
<keyword evidence="3" id="KW-0235">DNA replication</keyword>
<reference evidence="8" key="3">
    <citation type="submission" date="2011-03" db="EMBL/GenBank/DDBJ databases">
        <title>Annotation of Magnaporthe poae ATCC 64411.</title>
        <authorList>
            <person name="Ma L.-J."/>
            <person name="Dead R."/>
            <person name="Young S.K."/>
            <person name="Zeng Q."/>
            <person name="Gargeya S."/>
            <person name="Fitzgerald M."/>
            <person name="Haas B."/>
            <person name="Abouelleil A."/>
            <person name="Alvarado L."/>
            <person name="Arachchi H.M."/>
            <person name="Berlin A."/>
            <person name="Brown A."/>
            <person name="Chapman S.B."/>
            <person name="Chen Z."/>
            <person name="Dunbar C."/>
            <person name="Freedman E."/>
            <person name="Gearin G."/>
            <person name="Gellesch M."/>
            <person name="Goldberg J."/>
            <person name="Griggs A."/>
            <person name="Gujja S."/>
            <person name="Heiman D."/>
            <person name="Howarth C."/>
            <person name="Larson L."/>
            <person name="Lui A."/>
            <person name="MacDonald P.J.P."/>
            <person name="Mehta T."/>
            <person name="Montmayeur A."/>
            <person name="Murphy C."/>
            <person name="Neiman D."/>
            <person name="Pearson M."/>
            <person name="Priest M."/>
            <person name="Roberts A."/>
            <person name="Saif S."/>
            <person name="Shea T."/>
            <person name="Shenoy N."/>
            <person name="Sisk P."/>
            <person name="Stolte C."/>
            <person name="Sykes S."/>
            <person name="Yandava C."/>
            <person name="Wortman J."/>
            <person name="Nusbaum C."/>
            <person name="Birren B."/>
        </authorList>
    </citation>
    <scope>NUCLEOTIDE SEQUENCE</scope>
    <source>
        <strain evidence="8">ATCC 64411</strain>
    </source>
</reference>
<dbReference type="InterPro" id="IPR036388">
    <property type="entry name" value="WH-like_DNA-bd_sf"/>
</dbReference>
<dbReference type="SUPFAM" id="SSF50249">
    <property type="entry name" value="Nucleic acid-binding proteins"/>
    <property type="match status" value="1"/>
</dbReference>
<gene>
    <name evidence="8" type="ORF">MAPG_00974</name>
</gene>
<organism evidence="9 10">
    <name type="scientific">Magnaporthiopsis poae (strain ATCC 64411 / 73-15)</name>
    <name type="common">Kentucky bluegrass fungus</name>
    <name type="synonym">Magnaporthe poae</name>
    <dbReference type="NCBI Taxonomy" id="644358"/>
    <lineage>
        <taxon>Eukaryota</taxon>
        <taxon>Fungi</taxon>
        <taxon>Dikarya</taxon>
        <taxon>Ascomycota</taxon>
        <taxon>Pezizomycotina</taxon>
        <taxon>Sordariomycetes</taxon>
        <taxon>Sordariomycetidae</taxon>
        <taxon>Magnaporthales</taxon>
        <taxon>Magnaporthaceae</taxon>
        <taxon>Magnaporthiopsis</taxon>
    </lineage>
</organism>
<dbReference type="eggNOG" id="KOG3108">
    <property type="taxonomic scope" value="Eukaryota"/>
</dbReference>
<dbReference type="GO" id="GO:0000781">
    <property type="term" value="C:chromosome, telomeric region"/>
    <property type="evidence" value="ECO:0007669"/>
    <property type="project" value="TreeGrafter"/>
</dbReference>
<dbReference type="OrthoDB" id="25571at2759"/>
<evidence type="ECO:0000313" key="9">
    <source>
        <dbReference type="EnsemblFungi" id="MAPG_00974T0"/>
    </source>
</evidence>
<dbReference type="CDD" id="cd04478">
    <property type="entry name" value="RPA2_DBD_D"/>
    <property type="match status" value="1"/>
</dbReference>
<dbReference type="EMBL" id="GL876966">
    <property type="protein sequence ID" value="KLU81893.1"/>
    <property type="molecule type" value="Genomic_DNA"/>
</dbReference>
<comment type="subcellular location">
    <subcellularLocation>
        <location evidence="1">Nucleus</location>
    </subcellularLocation>
</comment>
<dbReference type="Gene3D" id="2.40.50.140">
    <property type="entry name" value="Nucleic acid-binding proteins"/>
    <property type="match status" value="1"/>
</dbReference>
<dbReference type="GO" id="GO:0035861">
    <property type="term" value="C:site of double-strand break"/>
    <property type="evidence" value="ECO:0007669"/>
    <property type="project" value="TreeGrafter"/>
</dbReference>
<keyword evidence="10" id="KW-1185">Reference proteome</keyword>
<evidence type="ECO:0000256" key="3">
    <source>
        <dbReference type="ARBA" id="ARBA00022705"/>
    </source>
</evidence>
<feature type="region of interest" description="Disordered" evidence="6">
    <location>
        <begin position="1"/>
        <end position="42"/>
    </location>
</feature>
<evidence type="ECO:0000256" key="1">
    <source>
        <dbReference type="ARBA" id="ARBA00004123"/>
    </source>
</evidence>
<feature type="domain" description="Replication protein A C-terminal" evidence="7">
    <location>
        <begin position="168"/>
        <end position="274"/>
    </location>
</feature>
<dbReference type="GO" id="GO:0006260">
    <property type="term" value="P:DNA replication"/>
    <property type="evidence" value="ECO:0007669"/>
    <property type="project" value="UniProtKB-KW"/>
</dbReference>
<dbReference type="InterPro" id="IPR014892">
    <property type="entry name" value="RPA_C"/>
</dbReference>
<reference evidence="9" key="4">
    <citation type="journal article" date="2015" name="G3 (Bethesda)">
        <title>Genome sequences of three phytopathogenic species of the Magnaporthaceae family of fungi.</title>
        <authorList>
            <person name="Okagaki L.H."/>
            <person name="Nunes C.C."/>
            <person name="Sailsbery J."/>
            <person name="Clay B."/>
            <person name="Brown D."/>
            <person name="John T."/>
            <person name="Oh Y."/>
            <person name="Young N."/>
            <person name="Fitzgerald M."/>
            <person name="Haas B.J."/>
            <person name="Zeng Q."/>
            <person name="Young S."/>
            <person name="Adiconis X."/>
            <person name="Fan L."/>
            <person name="Levin J.Z."/>
            <person name="Mitchell T.K."/>
            <person name="Okubara P.A."/>
            <person name="Farman M.L."/>
            <person name="Kohn L.M."/>
            <person name="Birren B."/>
            <person name="Ma L.-J."/>
            <person name="Dean R.A."/>
        </authorList>
    </citation>
    <scope>NUCLEOTIDE SEQUENCE</scope>
    <source>
        <strain evidence="9">ATCC 64411 / 73-15</strain>
    </source>
</reference>
<dbReference type="InterPro" id="IPR040260">
    <property type="entry name" value="RFA2-like"/>
</dbReference>
<dbReference type="InterPro" id="IPR036390">
    <property type="entry name" value="WH_DNA-bd_sf"/>
</dbReference>
<proteinExistence type="inferred from homology"/>
<evidence type="ECO:0000256" key="2">
    <source>
        <dbReference type="ARBA" id="ARBA00007815"/>
    </source>
</evidence>
<reference evidence="8" key="2">
    <citation type="submission" date="2010-05" db="EMBL/GenBank/DDBJ databases">
        <title>The Genome Sequence of Magnaporthe poae strain ATCC 64411.</title>
        <authorList>
            <consortium name="The Broad Institute Genome Sequencing Platform"/>
            <consortium name="Broad Institute Genome Sequencing Center for Infectious Disease"/>
            <person name="Ma L.-J."/>
            <person name="Dead R."/>
            <person name="Young S."/>
            <person name="Zeng Q."/>
            <person name="Koehrsen M."/>
            <person name="Alvarado L."/>
            <person name="Berlin A."/>
            <person name="Chapman S.B."/>
            <person name="Chen Z."/>
            <person name="Freedman E."/>
            <person name="Gellesch M."/>
            <person name="Goldberg J."/>
            <person name="Griggs A."/>
            <person name="Gujja S."/>
            <person name="Heilman E.R."/>
            <person name="Heiman D."/>
            <person name="Hepburn T."/>
            <person name="Howarth C."/>
            <person name="Jen D."/>
            <person name="Larson L."/>
            <person name="Mehta T."/>
            <person name="Neiman D."/>
            <person name="Pearson M."/>
            <person name="Roberts A."/>
            <person name="Saif S."/>
            <person name="Shea T."/>
            <person name="Shenoy N."/>
            <person name="Sisk P."/>
            <person name="Stolte C."/>
            <person name="Sykes S."/>
            <person name="Walk T."/>
            <person name="White J."/>
            <person name="Yandava C."/>
            <person name="Haas B."/>
            <person name="Nusbaum C."/>
            <person name="Birren B."/>
        </authorList>
    </citation>
    <scope>NUCLEOTIDE SEQUENCE</scope>
    <source>
        <strain evidence="8">ATCC 64411</strain>
    </source>
</reference>
<evidence type="ECO:0000256" key="5">
    <source>
        <dbReference type="ARBA" id="ARBA00023242"/>
    </source>
</evidence>
<feature type="compositionally biased region" description="Gly residues" evidence="6">
    <location>
        <begin position="16"/>
        <end position="37"/>
    </location>
</feature>
<dbReference type="GO" id="GO:0005662">
    <property type="term" value="C:DNA replication factor A complex"/>
    <property type="evidence" value="ECO:0007669"/>
    <property type="project" value="TreeGrafter"/>
</dbReference>
<name>A0A0C4DMG7_MAGP6</name>
<dbReference type="PIRSF" id="PIRSF036949">
    <property type="entry name" value="RPA32"/>
    <property type="match status" value="1"/>
</dbReference>
<dbReference type="InterPro" id="IPR014646">
    <property type="entry name" value="Rfa2/RPA32"/>
</dbReference>
<dbReference type="GO" id="GO:0006289">
    <property type="term" value="P:nucleotide-excision repair"/>
    <property type="evidence" value="ECO:0007669"/>
    <property type="project" value="TreeGrafter"/>
</dbReference>
<dbReference type="SUPFAM" id="SSF46785">
    <property type="entry name" value="Winged helix' DNA-binding domain"/>
    <property type="match status" value="1"/>
</dbReference>
<evidence type="ECO:0000256" key="6">
    <source>
        <dbReference type="SAM" id="MobiDB-lite"/>
    </source>
</evidence>
<dbReference type="Gene3D" id="1.10.10.10">
    <property type="entry name" value="Winged helix-like DNA-binding domain superfamily/Winged helix DNA-binding domain"/>
    <property type="match status" value="1"/>
</dbReference>
<keyword evidence="4" id="KW-0238">DNA-binding</keyword>
<dbReference type="InterPro" id="IPR012340">
    <property type="entry name" value="NA-bd_OB-fold"/>
</dbReference>
<evidence type="ECO:0000313" key="10">
    <source>
        <dbReference type="Proteomes" id="UP000011715"/>
    </source>
</evidence>
<evidence type="ECO:0000313" key="8">
    <source>
        <dbReference type="EMBL" id="KLU81893.1"/>
    </source>
</evidence>
<dbReference type="Proteomes" id="UP000011715">
    <property type="component" value="Unassembled WGS sequence"/>
</dbReference>
<dbReference type="GO" id="GO:0003697">
    <property type="term" value="F:single-stranded DNA binding"/>
    <property type="evidence" value="ECO:0007669"/>
    <property type="project" value="TreeGrafter"/>
</dbReference>
<comment type="similarity">
    <text evidence="2">Belongs to the replication factor A protein 2 family.</text>
</comment>
<dbReference type="STRING" id="644358.A0A0C4DMG7"/>
<dbReference type="VEuPathDB" id="FungiDB:MAPG_00974"/>
<dbReference type="EnsemblFungi" id="MAPG_00974T0">
    <property type="protein sequence ID" value="MAPG_00974T0"/>
    <property type="gene ID" value="MAPG_00974"/>
</dbReference>
<dbReference type="AlphaFoldDB" id="A0A0C4DMG7"/>
<reference evidence="9" key="5">
    <citation type="submission" date="2015-06" db="UniProtKB">
        <authorList>
            <consortium name="EnsemblFungi"/>
        </authorList>
    </citation>
    <scope>IDENTIFICATION</scope>
    <source>
        <strain evidence="9">ATCC 64411</strain>
    </source>
</reference>
<dbReference type="PANTHER" id="PTHR13989:SF16">
    <property type="entry name" value="REPLICATION PROTEIN A2"/>
    <property type="match status" value="1"/>
</dbReference>
<dbReference type="GO" id="GO:0000724">
    <property type="term" value="P:double-strand break repair via homologous recombination"/>
    <property type="evidence" value="ECO:0007669"/>
    <property type="project" value="TreeGrafter"/>
</dbReference>
<dbReference type="PANTHER" id="PTHR13989">
    <property type="entry name" value="REPLICATION PROTEIN A-RELATED"/>
    <property type="match status" value="1"/>
</dbReference>
<dbReference type="OMA" id="SFGNKRY"/>
<evidence type="ECO:0000256" key="4">
    <source>
        <dbReference type="ARBA" id="ARBA00023125"/>
    </source>
</evidence>
<dbReference type="Pfam" id="PF08784">
    <property type="entry name" value="RPA_C"/>
    <property type="match status" value="1"/>
</dbReference>
<dbReference type="EMBL" id="ADBL01000231">
    <property type="status" value="NOT_ANNOTATED_CDS"/>
    <property type="molecule type" value="Genomic_DNA"/>
</dbReference>
<accession>A0A0C4DMG7</accession>
<reference evidence="10" key="1">
    <citation type="submission" date="2010-05" db="EMBL/GenBank/DDBJ databases">
        <title>The genome sequence of Magnaporthe poae strain ATCC 64411.</title>
        <authorList>
            <person name="Ma L.-J."/>
            <person name="Dead R."/>
            <person name="Young S."/>
            <person name="Zeng Q."/>
            <person name="Koehrsen M."/>
            <person name="Alvarado L."/>
            <person name="Berlin A."/>
            <person name="Chapman S.B."/>
            <person name="Chen Z."/>
            <person name="Freedman E."/>
            <person name="Gellesch M."/>
            <person name="Goldberg J."/>
            <person name="Griggs A."/>
            <person name="Gujja S."/>
            <person name="Heilman E.R."/>
            <person name="Heiman D."/>
            <person name="Hepburn T."/>
            <person name="Howarth C."/>
            <person name="Jen D."/>
            <person name="Larson L."/>
            <person name="Mehta T."/>
            <person name="Neiman D."/>
            <person name="Pearson M."/>
            <person name="Roberts A."/>
            <person name="Saif S."/>
            <person name="Shea T."/>
            <person name="Shenoy N."/>
            <person name="Sisk P."/>
            <person name="Stolte C."/>
            <person name="Sykes S."/>
            <person name="Walk T."/>
            <person name="White J."/>
            <person name="Yandava C."/>
            <person name="Haas B."/>
            <person name="Nusbaum C."/>
            <person name="Birren B."/>
        </authorList>
    </citation>
    <scope>NUCLEOTIDE SEQUENCE [LARGE SCALE GENOMIC DNA]</scope>
    <source>
        <strain evidence="10">ATCC 64411 / 73-15</strain>
    </source>
</reference>
<sequence length="281" mass="29886">MAAYGGYSKSNFNQGGDDGGGYMGGSQQGSQSGGGGNQNSYQNESLRPVTIKQLYSTEEAYQGSEAMLDGYPLAQITFVGQVRQVNPQATNITYRLDDGTGSIEVKKWIDTQKMTDTDPAELYPPDSFVRVWGRLKPMDRRYVGAIFMRAVDDFNEVNYHMLEAAYVHLYFVNTKPGGGGGGGGGVGGEESMFVDSHGGDSHGGGGGGGVPPKVGECSANAQRIFKYMQNQAASNDGLEAHVISKGMGIPVNTVLAGADELVGQGVIYTTIDDQTWAVLEY</sequence>